<dbReference type="GO" id="GO:0003824">
    <property type="term" value="F:catalytic activity"/>
    <property type="evidence" value="ECO:0007669"/>
    <property type="project" value="InterPro"/>
</dbReference>
<dbReference type="SUPFAM" id="SSF141673">
    <property type="entry name" value="MOSC N-terminal domain-like"/>
    <property type="match status" value="1"/>
</dbReference>
<dbReference type="InterPro" id="IPR005302">
    <property type="entry name" value="MoCF_Sase_C"/>
</dbReference>
<dbReference type="Pfam" id="PF03473">
    <property type="entry name" value="MOSC"/>
    <property type="match status" value="1"/>
</dbReference>
<evidence type="ECO:0000313" key="3">
    <source>
        <dbReference type="Proteomes" id="UP000625316"/>
    </source>
</evidence>
<keyword evidence="3" id="KW-1185">Reference proteome</keyword>
<comment type="caution">
    <text evidence="2">The sequence shown here is derived from an EMBL/GenBank/DDBJ whole genome shotgun (WGS) entry which is preliminary data.</text>
</comment>
<dbReference type="GO" id="GO:0030170">
    <property type="term" value="F:pyridoxal phosphate binding"/>
    <property type="evidence" value="ECO:0007669"/>
    <property type="project" value="InterPro"/>
</dbReference>
<accession>A0A928Z0E9</accession>
<dbReference type="EMBL" id="JADEXQ010000001">
    <property type="protein sequence ID" value="MBE9028201.1"/>
    <property type="molecule type" value="Genomic_DNA"/>
</dbReference>
<proteinExistence type="predicted"/>
<dbReference type="InterPro" id="IPR005303">
    <property type="entry name" value="MOCOS_middle"/>
</dbReference>
<evidence type="ECO:0000259" key="1">
    <source>
        <dbReference type="PROSITE" id="PS51340"/>
    </source>
</evidence>
<evidence type="ECO:0000313" key="2">
    <source>
        <dbReference type="EMBL" id="MBE9028201.1"/>
    </source>
</evidence>
<name>A0A928Z0E9_9CYAN</name>
<feature type="domain" description="MOSC" evidence="1">
    <location>
        <begin position="88"/>
        <end position="260"/>
    </location>
</feature>
<gene>
    <name evidence="2" type="ORF">IQ266_00340</name>
</gene>
<sequence>MTPKLDRIILFPIKSLDGVEVESAMILPSGALKHDREFAIVDAGQKIVNAKRTAKIQQLRSTFNLDTQTISIGVQSAAPVTFDLTADQDAFAAWLSNYFGFAVHLSRNTTTGFPDDLDSPGPTIISTASLETVSQWYPGTNAAEMRRRFRSNLELSGVPAFWEDQLFGIAGVGKEFTIGDIKFHGINPCQRCIVPTRDSNTATPTQKFQKIFLQHRAASLPDSVNRDRFNHFYRLAVNTQIPASEAGKTLNLQEFCRVNE</sequence>
<organism evidence="2 3">
    <name type="scientific">Romeriopsis navalis LEGE 11480</name>
    <dbReference type="NCBI Taxonomy" id="2777977"/>
    <lineage>
        <taxon>Bacteria</taxon>
        <taxon>Bacillati</taxon>
        <taxon>Cyanobacteriota</taxon>
        <taxon>Cyanophyceae</taxon>
        <taxon>Leptolyngbyales</taxon>
        <taxon>Leptolyngbyaceae</taxon>
        <taxon>Romeriopsis</taxon>
        <taxon>Romeriopsis navalis</taxon>
    </lineage>
</organism>
<dbReference type="GO" id="GO:0030151">
    <property type="term" value="F:molybdenum ion binding"/>
    <property type="evidence" value="ECO:0007669"/>
    <property type="project" value="InterPro"/>
</dbReference>
<dbReference type="Pfam" id="PF03476">
    <property type="entry name" value="MOSC_N"/>
    <property type="match status" value="1"/>
</dbReference>
<reference evidence="2" key="1">
    <citation type="submission" date="2020-10" db="EMBL/GenBank/DDBJ databases">
        <authorList>
            <person name="Castelo-Branco R."/>
            <person name="Eusebio N."/>
            <person name="Adriana R."/>
            <person name="Vieira A."/>
            <person name="Brugerolle De Fraissinette N."/>
            <person name="Rezende De Castro R."/>
            <person name="Schneider M.P."/>
            <person name="Vasconcelos V."/>
            <person name="Leao P.N."/>
        </authorList>
    </citation>
    <scope>NUCLEOTIDE SEQUENCE</scope>
    <source>
        <strain evidence="2">LEGE 11480</strain>
    </source>
</reference>
<protein>
    <submittedName>
        <fullName evidence="2">MOSC N-terminal beta barrel domain-containing protein</fullName>
    </submittedName>
</protein>
<dbReference type="RefSeq" id="WP_264323019.1">
    <property type="nucleotide sequence ID" value="NZ_JADEXQ010000001.1"/>
</dbReference>
<dbReference type="PROSITE" id="PS51340">
    <property type="entry name" value="MOSC"/>
    <property type="match status" value="1"/>
</dbReference>
<dbReference type="AlphaFoldDB" id="A0A928Z0E9"/>
<dbReference type="Proteomes" id="UP000625316">
    <property type="component" value="Unassembled WGS sequence"/>
</dbReference>